<feature type="transmembrane region" description="Helical" evidence="6">
    <location>
        <begin position="367"/>
        <end position="391"/>
    </location>
</feature>
<dbReference type="AlphaFoldDB" id="A0A6J6BNE8"/>
<organism evidence="8">
    <name type="scientific">freshwater metagenome</name>
    <dbReference type="NCBI Taxonomy" id="449393"/>
    <lineage>
        <taxon>unclassified sequences</taxon>
        <taxon>metagenomes</taxon>
        <taxon>ecological metagenomes</taxon>
    </lineage>
</organism>
<keyword evidence="2" id="KW-0813">Transport</keyword>
<feature type="transmembrane region" description="Helical" evidence="6">
    <location>
        <begin position="182"/>
        <end position="203"/>
    </location>
</feature>
<name>A0A6J6BNE8_9ZZZZ</name>
<feature type="transmembrane region" description="Helical" evidence="6">
    <location>
        <begin position="343"/>
        <end position="361"/>
    </location>
</feature>
<dbReference type="PANTHER" id="PTHR23519:SF1">
    <property type="entry name" value="AUTOPHAGY-RELATED PROTEIN 22"/>
    <property type="match status" value="1"/>
</dbReference>
<dbReference type="GO" id="GO:0022857">
    <property type="term" value="F:transmembrane transporter activity"/>
    <property type="evidence" value="ECO:0007669"/>
    <property type="project" value="InterPro"/>
</dbReference>
<comment type="subcellular location">
    <subcellularLocation>
        <location evidence="1">Endomembrane system</location>
        <topology evidence="1">Multi-pass membrane protein</topology>
    </subcellularLocation>
</comment>
<feature type="transmembrane region" description="Helical" evidence="6">
    <location>
        <begin position="86"/>
        <end position="105"/>
    </location>
</feature>
<feature type="transmembrane region" description="Helical" evidence="6">
    <location>
        <begin position="117"/>
        <end position="135"/>
    </location>
</feature>
<keyword evidence="5 6" id="KW-0472">Membrane</keyword>
<evidence type="ECO:0000256" key="4">
    <source>
        <dbReference type="ARBA" id="ARBA00022989"/>
    </source>
</evidence>
<accession>A0A6J6BNE8</accession>
<feature type="transmembrane region" description="Helical" evidence="6">
    <location>
        <begin position="278"/>
        <end position="301"/>
    </location>
</feature>
<protein>
    <submittedName>
        <fullName evidence="8">Unannotated protein</fullName>
    </submittedName>
</protein>
<feature type="transmembrane region" description="Helical" evidence="6">
    <location>
        <begin position="313"/>
        <end position="334"/>
    </location>
</feature>
<evidence type="ECO:0000259" key="7">
    <source>
        <dbReference type="PROSITE" id="PS50850"/>
    </source>
</evidence>
<dbReference type="InterPro" id="IPR024671">
    <property type="entry name" value="Atg22-like"/>
</dbReference>
<gene>
    <name evidence="8" type="ORF">UFOPK1413_00711</name>
</gene>
<evidence type="ECO:0000256" key="1">
    <source>
        <dbReference type="ARBA" id="ARBA00004127"/>
    </source>
</evidence>
<keyword evidence="4 6" id="KW-1133">Transmembrane helix</keyword>
<dbReference type="Gene3D" id="1.20.1250.20">
    <property type="entry name" value="MFS general substrate transporter like domains"/>
    <property type="match status" value="1"/>
</dbReference>
<feature type="transmembrane region" description="Helical" evidence="6">
    <location>
        <begin position="433"/>
        <end position="453"/>
    </location>
</feature>
<proteinExistence type="predicted"/>
<reference evidence="8" key="1">
    <citation type="submission" date="2020-05" db="EMBL/GenBank/DDBJ databases">
        <authorList>
            <person name="Chiriac C."/>
            <person name="Salcher M."/>
            <person name="Ghai R."/>
            <person name="Kavagutti S V."/>
        </authorList>
    </citation>
    <scope>NUCLEOTIDE SEQUENCE</scope>
</reference>
<dbReference type="PANTHER" id="PTHR23519">
    <property type="entry name" value="AUTOPHAGY-RELATED PROTEIN 22"/>
    <property type="match status" value="1"/>
</dbReference>
<evidence type="ECO:0000256" key="2">
    <source>
        <dbReference type="ARBA" id="ARBA00022448"/>
    </source>
</evidence>
<keyword evidence="3 6" id="KW-0812">Transmembrane</keyword>
<dbReference type="Pfam" id="PF11700">
    <property type="entry name" value="ATG22"/>
    <property type="match status" value="1"/>
</dbReference>
<dbReference type="InterPro" id="IPR050495">
    <property type="entry name" value="ATG22/LtaA_families"/>
</dbReference>
<evidence type="ECO:0000313" key="8">
    <source>
        <dbReference type="EMBL" id="CAB4540512.1"/>
    </source>
</evidence>
<dbReference type="EMBL" id="CAEZSG010000104">
    <property type="protein sequence ID" value="CAB4540512.1"/>
    <property type="molecule type" value="Genomic_DNA"/>
</dbReference>
<feature type="transmembrane region" description="Helical" evidence="6">
    <location>
        <begin position="21"/>
        <end position="45"/>
    </location>
</feature>
<dbReference type="SUPFAM" id="SSF103473">
    <property type="entry name" value="MFS general substrate transporter"/>
    <property type="match status" value="1"/>
</dbReference>
<feature type="domain" description="Major facilitator superfamily (MFS) profile" evidence="7">
    <location>
        <begin position="37"/>
        <end position="456"/>
    </location>
</feature>
<feature type="transmembrane region" description="Helical" evidence="6">
    <location>
        <begin position="403"/>
        <end position="427"/>
    </location>
</feature>
<feature type="transmembrane region" description="Helical" evidence="6">
    <location>
        <begin position="223"/>
        <end position="242"/>
    </location>
</feature>
<dbReference type="InterPro" id="IPR020846">
    <property type="entry name" value="MFS_dom"/>
</dbReference>
<sequence length="459" mass="48831">MTNNAVNQARGKTPLIQTISWALWDWGTSAFSVLITTFVFARYIVSDYFIDPHVVAAYKPRPGVTIEGGFEERVYNAASSALTANLGWALALGGVVVAILAPIVGQRTDQGGRRRRWLGINTLVVIVATLAMFFVEGTPDFFITGLVLITVATVFYEMANVNYNAMLLQISTPSNVGRISGFGWGLGYLGGIVVLVIALLGFILGDVHWFGVTEDAGLNIRYIALLAAIWSAIFAIPVLLFVPENTAVDPDAKLGVFGSYAKVFRKIASLAKNAPQTFYFLLASAVFRDGLVGVFTFGGILAGKVFGLSDTEVIFFAIGGNLIAGLGVFAGGILDDRFSSKGVIVGSLLGLVISGTMLFVLHDGGPMVFWVFGLLLTMFVGPAQAAGRSLLARLAPEGGEGELFGLYATTGRAISFITPALFAFFVTLGGADYWGILGIVAVLALGLVLMLPLRPKFVR</sequence>
<dbReference type="GO" id="GO:0012505">
    <property type="term" value="C:endomembrane system"/>
    <property type="evidence" value="ECO:0007669"/>
    <property type="project" value="UniProtKB-SubCell"/>
</dbReference>
<evidence type="ECO:0000256" key="5">
    <source>
        <dbReference type="ARBA" id="ARBA00023136"/>
    </source>
</evidence>
<feature type="transmembrane region" description="Helical" evidence="6">
    <location>
        <begin position="141"/>
        <end position="161"/>
    </location>
</feature>
<dbReference type="InterPro" id="IPR036259">
    <property type="entry name" value="MFS_trans_sf"/>
</dbReference>
<dbReference type="PROSITE" id="PS50850">
    <property type="entry name" value="MFS"/>
    <property type="match status" value="1"/>
</dbReference>
<evidence type="ECO:0000256" key="6">
    <source>
        <dbReference type="SAM" id="Phobius"/>
    </source>
</evidence>
<evidence type="ECO:0000256" key="3">
    <source>
        <dbReference type="ARBA" id="ARBA00022692"/>
    </source>
</evidence>